<proteinExistence type="predicted"/>
<gene>
    <name evidence="1" type="ORF">CGLO_14049</name>
</gene>
<name>T0L5M7_COLGC</name>
<sequence length="14" mass="1519">MPHPSPAKVQDQSP</sequence>
<comment type="caution">
    <text evidence="1">The sequence shown here is derived from an EMBL/GenBank/DDBJ whole genome shotgun (WGS) entry which is preliminary data.</text>
</comment>
<dbReference type="EMBL" id="AMYD01003221">
    <property type="protein sequence ID" value="EQB46871.1"/>
    <property type="molecule type" value="Genomic_DNA"/>
</dbReference>
<organism evidence="1 2">
    <name type="scientific">Colletotrichum gloeosporioides (strain Cg-14)</name>
    <name type="common">Anthracnose fungus</name>
    <name type="synonym">Glomerella cingulata</name>
    <dbReference type="NCBI Taxonomy" id="1237896"/>
    <lineage>
        <taxon>Eukaryota</taxon>
        <taxon>Fungi</taxon>
        <taxon>Dikarya</taxon>
        <taxon>Ascomycota</taxon>
        <taxon>Pezizomycotina</taxon>
        <taxon>Sordariomycetes</taxon>
        <taxon>Hypocreomycetidae</taxon>
        <taxon>Glomerellales</taxon>
        <taxon>Glomerellaceae</taxon>
        <taxon>Colletotrichum</taxon>
        <taxon>Colletotrichum gloeosporioides species complex</taxon>
    </lineage>
</organism>
<reference evidence="2" key="1">
    <citation type="journal article" date="2013" name="Mol. Plant Microbe Interact.">
        <title>Global aspects of pacC regulation of pathogenicity genes in Colletotrichum gloeosporioides as revealed by transcriptome analysis.</title>
        <authorList>
            <person name="Alkan N."/>
            <person name="Meng X."/>
            <person name="Friedlander G."/>
            <person name="Reuveni E."/>
            <person name="Sukno S."/>
            <person name="Sherman A."/>
            <person name="Thon M."/>
            <person name="Fluhr R."/>
            <person name="Prusky D."/>
        </authorList>
    </citation>
    <scope>NUCLEOTIDE SEQUENCE [LARGE SCALE GENOMIC DNA]</scope>
    <source>
        <strain evidence="2">Cg-14</strain>
    </source>
</reference>
<protein>
    <submittedName>
        <fullName evidence="1">Uncharacterized protein</fullName>
    </submittedName>
</protein>
<evidence type="ECO:0000313" key="1">
    <source>
        <dbReference type="EMBL" id="EQB46871.1"/>
    </source>
</evidence>
<dbReference type="Proteomes" id="UP000015530">
    <property type="component" value="Unassembled WGS sequence"/>
</dbReference>
<evidence type="ECO:0000313" key="2">
    <source>
        <dbReference type="Proteomes" id="UP000015530"/>
    </source>
</evidence>
<accession>T0L5M7</accession>
<dbReference type="HOGENOM" id="CLU_3435048_0_0_1"/>